<protein>
    <recommendedName>
        <fullName evidence="1">SHOCT domain-containing protein</fullName>
    </recommendedName>
</protein>
<evidence type="ECO:0000313" key="2">
    <source>
        <dbReference type="EMBL" id="MPN38342.1"/>
    </source>
</evidence>
<accession>A0A645HIW0</accession>
<dbReference type="AlphaFoldDB" id="A0A645HIW0"/>
<dbReference type="Pfam" id="PF09851">
    <property type="entry name" value="SHOCT"/>
    <property type="match status" value="1"/>
</dbReference>
<reference evidence="2" key="1">
    <citation type="submission" date="2019-08" db="EMBL/GenBank/DDBJ databases">
        <authorList>
            <person name="Kucharzyk K."/>
            <person name="Murdoch R.W."/>
            <person name="Higgins S."/>
            <person name="Loffler F."/>
        </authorList>
    </citation>
    <scope>NUCLEOTIDE SEQUENCE</scope>
</reference>
<evidence type="ECO:0000259" key="1">
    <source>
        <dbReference type="Pfam" id="PF09851"/>
    </source>
</evidence>
<proteinExistence type="predicted"/>
<feature type="domain" description="SHOCT" evidence="1">
    <location>
        <begin position="113"/>
        <end position="139"/>
    </location>
</feature>
<name>A0A645HIW0_9ZZZZ</name>
<organism evidence="2">
    <name type="scientific">bioreactor metagenome</name>
    <dbReference type="NCBI Taxonomy" id="1076179"/>
    <lineage>
        <taxon>unclassified sequences</taxon>
        <taxon>metagenomes</taxon>
        <taxon>ecological metagenomes</taxon>
    </lineage>
</organism>
<sequence>MFVTQKQLIRLDRELLGISQDVKRFYYEDITSMSVQQNNGGLAGMLLNATLKLCNLVVYVAGTQLSIQTLSVPEAERVVSIYNAHKNALRNAAKQPIVVQSNTASQEDDPIAKLERLSKLKAAGVLSEEEFNAKKMELLSKI</sequence>
<dbReference type="InterPro" id="IPR018649">
    <property type="entry name" value="SHOCT"/>
</dbReference>
<dbReference type="EMBL" id="VSSQ01093507">
    <property type="protein sequence ID" value="MPN38342.1"/>
    <property type="molecule type" value="Genomic_DNA"/>
</dbReference>
<gene>
    <name evidence="2" type="ORF">SDC9_185866</name>
</gene>
<comment type="caution">
    <text evidence="2">The sequence shown here is derived from an EMBL/GenBank/DDBJ whole genome shotgun (WGS) entry which is preliminary data.</text>
</comment>